<evidence type="ECO:0000313" key="2">
    <source>
        <dbReference type="EMBL" id="KAH3685272.1"/>
    </source>
</evidence>
<comment type="caution">
    <text evidence="2">The sequence shown here is derived from an EMBL/GenBank/DDBJ whole genome shotgun (WGS) entry which is preliminary data.</text>
</comment>
<keyword evidence="3" id="KW-1185">Reference proteome</keyword>
<name>A0A9P8Q921_WICPI</name>
<reference evidence="2" key="2">
    <citation type="submission" date="2021-01" db="EMBL/GenBank/DDBJ databases">
        <authorList>
            <person name="Schikora-Tamarit M.A."/>
        </authorList>
    </citation>
    <scope>NUCLEOTIDE SEQUENCE</scope>
    <source>
        <strain evidence="2">CBS2887</strain>
    </source>
</reference>
<evidence type="ECO:0000256" key="1">
    <source>
        <dbReference type="SAM" id="Phobius"/>
    </source>
</evidence>
<dbReference type="AlphaFoldDB" id="A0A9P8Q921"/>
<gene>
    <name evidence="2" type="ORF">WICPIJ_003746</name>
</gene>
<keyword evidence="1" id="KW-0812">Transmembrane</keyword>
<accession>A0A9P8Q921</accession>
<reference evidence="2" key="1">
    <citation type="journal article" date="2021" name="Open Biol.">
        <title>Shared evolutionary footprints suggest mitochondrial oxidative damage underlies multiple complex I losses in fungi.</title>
        <authorList>
            <person name="Schikora-Tamarit M.A."/>
            <person name="Marcet-Houben M."/>
            <person name="Nosek J."/>
            <person name="Gabaldon T."/>
        </authorList>
    </citation>
    <scope>NUCLEOTIDE SEQUENCE</scope>
    <source>
        <strain evidence="2">CBS2887</strain>
    </source>
</reference>
<dbReference type="EMBL" id="JAEUBG010002063">
    <property type="protein sequence ID" value="KAH3685272.1"/>
    <property type="molecule type" value="Genomic_DNA"/>
</dbReference>
<evidence type="ECO:0000313" key="3">
    <source>
        <dbReference type="Proteomes" id="UP000774326"/>
    </source>
</evidence>
<feature type="transmembrane region" description="Helical" evidence="1">
    <location>
        <begin position="270"/>
        <end position="288"/>
    </location>
</feature>
<organism evidence="2 3">
    <name type="scientific">Wickerhamomyces pijperi</name>
    <name type="common">Yeast</name>
    <name type="synonym">Pichia pijperi</name>
    <dbReference type="NCBI Taxonomy" id="599730"/>
    <lineage>
        <taxon>Eukaryota</taxon>
        <taxon>Fungi</taxon>
        <taxon>Dikarya</taxon>
        <taxon>Ascomycota</taxon>
        <taxon>Saccharomycotina</taxon>
        <taxon>Saccharomycetes</taxon>
        <taxon>Phaffomycetales</taxon>
        <taxon>Wickerhamomycetaceae</taxon>
        <taxon>Wickerhamomyces</taxon>
    </lineage>
</organism>
<keyword evidence="1" id="KW-1133">Transmembrane helix</keyword>
<dbReference type="Proteomes" id="UP000774326">
    <property type="component" value="Unassembled WGS sequence"/>
</dbReference>
<feature type="transmembrane region" description="Helical" evidence="1">
    <location>
        <begin position="235"/>
        <end position="258"/>
    </location>
</feature>
<proteinExistence type="predicted"/>
<sequence length="369" mass="42305">MPTIQELLIGDISQKQSLIPLTPTVKDTLIIESNTTVTKQKLTVEKETLNTLQTITQLESTSSKSSSIFDEELRLEFDQWSYDELETEINCLLLFKSELLLLKESNPNRSLIMKTITKRTNLRWNLSRKLLKTVQTFDETDEKGLISVRDRYDFTKLKTQDATSYEEQIKSTPNLSTVQRIKLMDSKHSSMKDIASTQLKEQIIETEIKFLETRIKIIQLAIITKLYDLLPPHSFTLSLMFLISLVIITLAMLCNLIWYTQAGKMEFSSMFVMLSYSGVTLSVIWIIVSVRVIGDGQLLSHVIDTFINLRRLRKEVHLNTQEFIQSRRSRRRDRRRSRRVLTTSVSTSVTASVTTSTSTSVTSSTGLTS</sequence>
<keyword evidence="1" id="KW-0472">Membrane</keyword>
<protein>
    <submittedName>
        <fullName evidence="2">Uncharacterized protein</fullName>
    </submittedName>
</protein>